<dbReference type="Pfam" id="PF22381">
    <property type="entry name" value="Staph_reg_Sar_Rot"/>
    <property type="match status" value="1"/>
</dbReference>
<comment type="subcellular location">
    <subcellularLocation>
        <location evidence="1">Cytoplasm</location>
    </subcellularLocation>
</comment>
<name>A0A1M4ZMB0_9CLOT</name>
<dbReference type="SMART" id="SM00347">
    <property type="entry name" value="HTH_MARR"/>
    <property type="match status" value="1"/>
</dbReference>
<evidence type="ECO:0000256" key="1">
    <source>
        <dbReference type="ARBA" id="ARBA00004496"/>
    </source>
</evidence>
<dbReference type="AlphaFoldDB" id="A0A1M4ZMB0"/>
<dbReference type="OrthoDB" id="9806864at2"/>
<reference evidence="9 10" key="1">
    <citation type="submission" date="2016-11" db="EMBL/GenBank/DDBJ databases">
        <authorList>
            <person name="Jaros S."/>
            <person name="Januszkiewicz K."/>
            <person name="Wedrychowicz H."/>
        </authorList>
    </citation>
    <scope>NUCLEOTIDE SEQUENCE [LARGE SCALE GENOMIC DNA]</scope>
    <source>
        <strain evidence="9 10">DSM 17459</strain>
    </source>
</reference>
<dbReference type="Gene3D" id="1.10.10.10">
    <property type="entry name" value="Winged helix-like DNA-binding domain superfamily/Winged helix DNA-binding domain"/>
    <property type="match status" value="1"/>
</dbReference>
<dbReference type="InterPro" id="IPR055166">
    <property type="entry name" value="Transc_reg_Sar_Rot_HTH"/>
</dbReference>
<evidence type="ECO:0000256" key="3">
    <source>
        <dbReference type="ARBA" id="ARBA00023125"/>
    </source>
</evidence>
<evidence type="ECO:0000256" key="2">
    <source>
        <dbReference type="ARBA" id="ARBA00023015"/>
    </source>
</evidence>
<dbReference type="GO" id="GO:0005737">
    <property type="term" value="C:cytoplasm"/>
    <property type="evidence" value="ECO:0007669"/>
    <property type="project" value="UniProtKB-SubCell"/>
</dbReference>
<keyword evidence="10" id="KW-1185">Reference proteome</keyword>
<dbReference type="GO" id="GO:0003677">
    <property type="term" value="F:DNA binding"/>
    <property type="evidence" value="ECO:0007669"/>
    <property type="project" value="UniProtKB-KW"/>
</dbReference>
<organism evidence="9 10">
    <name type="scientific">Lactonifactor longoviformis DSM 17459</name>
    <dbReference type="NCBI Taxonomy" id="1122155"/>
    <lineage>
        <taxon>Bacteria</taxon>
        <taxon>Bacillati</taxon>
        <taxon>Bacillota</taxon>
        <taxon>Clostridia</taxon>
        <taxon>Eubacteriales</taxon>
        <taxon>Clostridiaceae</taxon>
        <taxon>Lactonifactor</taxon>
    </lineage>
</organism>
<evidence type="ECO:0000259" key="8">
    <source>
        <dbReference type="PROSITE" id="PS50995"/>
    </source>
</evidence>
<dbReference type="InterPro" id="IPR036390">
    <property type="entry name" value="WH_DNA-bd_sf"/>
</dbReference>
<dbReference type="RefSeq" id="WP_072852860.1">
    <property type="nucleotide sequence ID" value="NZ_FQVI01000015.1"/>
</dbReference>
<evidence type="ECO:0000256" key="5">
    <source>
        <dbReference type="ARBA" id="ARBA00046337"/>
    </source>
</evidence>
<keyword evidence="4" id="KW-0804">Transcription</keyword>
<accession>A0A1M4ZMB0</accession>
<dbReference type="SUPFAM" id="SSF46785">
    <property type="entry name" value="Winged helix' DNA-binding domain"/>
    <property type="match status" value="1"/>
</dbReference>
<evidence type="ECO:0000313" key="10">
    <source>
        <dbReference type="Proteomes" id="UP000184245"/>
    </source>
</evidence>
<dbReference type="InterPro" id="IPR000835">
    <property type="entry name" value="HTH_MarR-typ"/>
</dbReference>
<dbReference type="Proteomes" id="UP000184245">
    <property type="component" value="Unassembled WGS sequence"/>
</dbReference>
<evidence type="ECO:0000256" key="4">
    <source>
        <dbReference type="ARBA" id="ARBA00023163"/>
    </source>
</evidence>
<dbReference type="EMBL" id="FQVI01000015">
    <property type="protein sequence ID" value="SHF18937.1"/>
    <property type="molecule type" value="Genomic_DNA"/>
</dbReference>
<proteinExistence type="inferred from homology"/>
<dbReference type="PROSITE" id="PS50995">
    <property type="entry name" value="HTH_MARR_2"/>
    <property type="match status" value="1"/>
</dbReference>
<feature type="domain" description="HTH marR-type" evidence="8">
    <location>
        <begin position="3"/>
        <end position="139"/>
    </location>
</feature>
<keyword evidence="3 9" id="KW-0238">DNA-binding</keyword>
<comment type="similarity">
    <text evidence="5">Belongs to the SarZ family.</text>
</comment>
<dbReference type="InterPro" id="IPR036388">
    <property type="entry name" value="WH-like_DNA-bd_sf"/>
</dbReference>
<dbReference type="STRING" id="1122155.SAMN02745158_02836"/>
<dbReference type="PANTHER" id="PTHR42756">
    <property type="entry name" value="TRANSCRIPTIONAL REGULATOR, MARR"/>
    <property type="match status" value="1"/>
</dbReference>
<sequence>MNSIDLRNEIWDYTRSITGYMGKLFKPIIDDTGLTMIQIRILLELHHTEEQTVGTIGKTIGLASGNASSMCKRLEKDGYIARCRDTLDERVVKLTLTASGIRMVREIEQAVSEKYDPYIQQQPQEELREIRCGMEKLLHLLQCLCELTPEDD</sequence>
<dbReference type="PANTHER" id="PTHR42756:SF1">
    <property type="entry name" value="TRANSCRIPTIONAL REPRESSOR OF EMRAB OPERON"/>
    <property type="match status" value="1"/>
</dbReference>
<evidence type="ECO:0000256" key="7">
    <source>
        <dbReference type="ARBA" id="ARBA00047207"/>
    </source>
</evidence>
<evidence type="ECO:0000313" key="9">
    <source>
        <dbReference type="EMBL" id="SHF18937.1"/>
    </source>
</evidence>
<dbReference type="GO" id="GO:0003700">
    <property type="term" value="F:DNA-binding transcription factor activity"/>
    <property type="evidence" value="ECO:0007669"/>
    <property type="project" value="InterPro"/>
</dbReference>
<keyword evidence="2" id="KW-0805">Transcription regulation</keyword>
<gene>
    <name evidence="9" type="ORF">SAMN02745158_02836</name>
</gene>
<protein>
    <recommendedName>
        <fullName evidence="6">HTH-type transcriptional regulator SarZ</fullName>
    </recommendedName>
    <alternativeName>
        <fullName evidence="7">Staphylococcal accessory regulator Z</fullName>
    </alternativeName>
</protein>
<evidence type="ECO:0000256" key="6">
    <source>
        <dbReference type="ARBA" id="ARBA00047188"/>
    </source>
</evidence>